<dbReference type="Proteomes" id="UP001362999">
    <property type="component" value="Unassembled WGS sequence"/>
</dbReference>
<keyword evidence="3" id="KW-1185">Reference proteome</keyword>
<feature type="non-terminal residue" evidence="2">
    <location>
        <position position="1"/>
    </location>
</feature>
<gene>
    <name evidence="2" type="ORF">R3P38DRAFT_2534857</name>
</gene>
<reference evidence="2 3" key="1">
    <citation type="journal article" date="2024" name="J Genomics">
        <title>Draft genome sequencing and assembly of Favolaschia claudopus CIRM-BRFM 2984 isolated from oak limbs.</title>
        <authorList>
            <person name="Navarro D."/>
            <person name="Drula E."/>
            <person name="Chaduli D."/>
            <person name="Cazenave R."/>
            <person name="Ahrendt S."/>
            <person name="Wang J."/>
            <person name="Lipzen A."/>
            <person name="Daum C."/>
            <person name="Barry K."/>
            <person name="Grigoriev I.V."/>
            <person name="Favel A."/>
            <person name="Rosso M.N."/>
            <person name="Martin F."/>
        </authorList>
    </citation>
    <scope>NUCLEOTIDE SEQUENCE [LARGE SCALE GENOMIC DNA]</scope>
    <source>
        <strain evidence="2 3">CIRM-BRFM 2984</strain>
    </source>
</reference>
<feature type="region of interest" description="Disordered" evidence="1">
    <location>
        <begin position="1"/>
        <end position="32"/>
    </location>
</feature>
<organism evidence="2 3">
    <name type="scientific">Favolaschia claudopus</name>
    <dbReference type="NCBI Taxonomy" id="2862362"/>
    <lineage>
        <taxon>Eukaryota</taxon>
        <taxon>Fungi</taxon>
        <taxon>Dikarya</taxon>
        <taxon>Basidiomycota</taxon>
        <taxon>Agaricomycotina</taxon>
        <taxon>Agaricomycetes</taxon>
        <taxon>Agaricomycetidae</taxon>
        <taxon>Agaricales</taxon>
        <taxon>Marasmiineae</taxon>
        <taxon>Mycenaceae</taxon>
        <taxon>Favolaschia</taxon>
    </lineage>
</organism>
<proteinExistence type="predicted"/>
<accession>A0AAW0B4A8</accession>
<protein>
    <submittedName>
        <fullName evidence="2">Uncharacterized protein</fullName>
    </submittedName>
</protein>
<dbReference type="EMBL" id="JAWWNJ010000040">
    <property type="protein sequence ID" value="KAK7020896.1"/>
    <property type="molecule type" value="Genomic_DNA"/>
</dbReference>
<evidence type="ECO:0000313" key="3">
    <source>
        <dbReference type="Proteomes" id="UP001362999"/>
    </source>
</evidence>
<dbReference type="AlphaFoldDB" id="A0AAW0B4A8"/>
<comment type="caution">
    <text evidence="2">The sequence shown here is derived from an EMBL/GenBank/DDBJ whole genome shotgun (WGS) entry which is preliminary data.</text>
</comment>
<feature type="region of interest" description="Disordered" evidence="1">
    <location>
        <begin position="77"/>
        <end position="101"/>
    </location>
</feature>
<name>A0AAW0B4A8_9AGAR</name>
<evidence type="ECO:0000313" key="2">
    <source>
        <dbReference type="EMBL" id="KAK7020896.1"/>
    </source>
</evidence>
<sequence length="101" mass="11467">KQHAFNHVVDDIRRRGTTNHASTRPGEGFHQEAREAYKKTNEKDVARQMVRIDETHEALARIQMNVDNYDKFRAQVAAENSDDSNSRTRIGHSAHLSPAAS</sequence>
<evidence type="ECO:0000256" key="1">
    <source>
        <dbReference type="SAM" id="MobiDB-lite"/>
    </source>
</evidence>